<evidence type="ECO:0000256" key="2">
    <source>
        <dbReference type="ARBA" id="ARBA00023004"/>
    </source>
</evidence>
<dbReference type="AlphaFoldDB" id="A0A200R8G4"/>
<feature type="domain" description="Fe2OG dioxygenase" evidence="7">
    <location>
        <begin position="146"/>
        <end position="249"/>
    </location>
</feature>
<evidence type="ECO:0000256" key="5">
    <source>
        <dbReference type="ARBA" id="ARBA00076740"/>
    </source>
</evidence>
<name>A0A200R8G4_MACCD</name>
<dbReference type="OMA" id="LIHRVQC"/>
<evidence type="ECO:0000313" key="9">
    <source>
        <dbReference type="Proteomes" id="UP000195402"/>
    </source>
</evidence>
<evidence type="ECO:0000256" key="1">
    <source>
        <dbReference type="ARBA" id="ARBA00022723"/>
    </source>
</evidence>
<evidence type="ECO:0000256" key="4">
    <source>
        <dbReference type="ARBA" id="ARBA00074102"/>
    </source>
</evidence>
<keyword evidence="2 6" id="KW-0408">Iron</keyword>
<keyword evidence="6" id="KW-0560">Oxidoreductase</keyword>
<dbReference type="InterPro" id="IPR026992">
    <property type="entry name" value="DIOX_N"/>
</dbReference>
<dbReference type="InParanoid" id="A0A200R8G4"/>
<evidence type="ECO:0000256" key="6">
    <source>
        <dbReference type="RuleBase" id="RU003682"/>
    </source>
</evidence>
<dbReference type="Proteomes" id="UP000195402">
    <property type="component" value="Unassembled WGS sequence"/>
</dbReference>
<comment type="caution">
    <text evidence="8">The sequence shown here is derived from an EMBL/GenBank/DDBJ whole genome shotgun (WGS) entry which is preliminary data.</text>
</comment>
<dbReference type="Pfam" id="PF03171">
    <property type="entry name" value="2OG-FeII_Oxy"/>
    <property type="match status" value="1"/>
</dbReference>
<dbReference type="FunFam" id="2.60.120.330:FF:000017">
    <property type="entry name" value="2-oxoglutarate-dependent dioxygenase DAO"/>
    <property type="match status" value="1"/>
</dbReference>
<dbReference type="PANTHER" id="PTHR47990">
    <property type="entry name" value="2-OXOGLUTARATE (2OG) AND FE(II)-DEPENDENT OXYGENASE SUPERFAMILY PROTEIN-RELATED"/>
    <property type="match status" value="1"/>
</dbReference>
<dbReference type="SUPFAM" id="SSF51197">
    <property type="entry name" value="Clavaminate synthase-like"/>
    <property type="match status" value="1"/>
</dbReference>
<dbReference type="OrthoDB" id="288590at2759"/>
<dbReference type="FunCoup" id="A0A200R8G4">
    <property type="interactions" value="1216"/>
</dbReference>
<proteinExistence type="inferred from homology"/>
<dbReference type="InterPro" id="IPR044861">
    <property type="entry name" value="IPNS-like_FE2OG_OXY"/>
</dbReference>
<keyword evidence="1 6" id="KW-0479">Metal-binding</keyword>
<reference evidence="8 9" key="1">
    <citation type="journal article" date="2017" name="Mol. Plant">
        <title>The Genome of Medicinal Plant Macleaya cordata Provides New Insights into Benzylisoquinoline Alkaloids Metabolism.</title>
        <authorList>
            <person name="Liu X."/>
            <person name="Liu Y."/>
            <person name="Huang P."/>
            <person name="Ma Y."/>
            <person name="Qing Z."/>
            <person name="Tang Q."/>
            <person name="Cao H."/>
            <person name="Cheng P."/>
            <person name="Zheng Y."/>
            <person name="Yuan Z."/>
            <person name="Zhou Y."/>
            <person name="Liu J."/>
            <person name="Tang Z."/>
            <person name="Zhuo Y."/>
            <person name="Zhang Y."/>
            <person name="Yu L."/>
            <person name="Huang J."/>
            <person name="Yang P."/>
            <person name="Peng Q."/>
            <person name="Zhang J."/>
            <person name="Jiang W."/>
            <person name="Zhang Z."/>
            <person name="Lin K."/>
            <person name="Ro D.K."/>
            <person name="Chen X."/>
            <person name="Xiong X."/>
            <person name="Shang Y."/>
            <person name="Huang S."/>
            <person name="Zeng J."/>
        </authorList>
    </citation>
    <scope>NUCLEOTIDE SEQUENCE [LARGE SCALE GENOMIC DNA]</scope>
    <source>
        <strain evidence="9">cv. BLH2017</strain>
        <tissue evidence="8">Root</tissue>
    </source>
</reference>
<dbReference type="STRING" id="56857.A0A200R8G4"/>
<evidence type="ECO:0000313" key="8">
    <source>
        <dbReference type="EMBL" id="OVA19012.1"/>
    </source>
</evidence>
<keyword evidence="8" id="KW-0223">Dioxygenase</keyword>
<dbReference type="GO" id="GO:0051213">
    <property type="term" value="F:dioxygenase activity"/>
    <property type="evidence" value="ECO:0007669"/>
    <property type="project" value="UniProtKB-KW"/>
</dbReference>
<dbReference type="EMBL" id="MVGT01000311">
    <property type="protein sequence ID" value="OVA19012.1"/>
    <property type="molecule type" value="Genomic_DNA"/>
</dbReference>
<dbReference type="PROSITE" id="PS51471">
    <property type="entry name" value="FE2OG_OXY"/>
    <property type="match status" value="1"/>
</dbReference>
<comment type="similarity">
    <text evidence="6">Belongs to the iron/ascorbate-dependent oxidoreductase family.</text>
</comment>
<evidence type="ECO:0000259" key="7">
    <source>
        <dbReference type="PROSITE" id="PS51471"/>
    </source>
</evidence>
<accession>A0A200R8G4</accession>
<dbReference type="Pfam" id="PF14226">
    <property type="entry name" value="DIOX_N"/>
    <property type="match status" value="1"/>
</dbReference>
<dbReference type="InterPro" id="IPR050231">
    <property type="entry name" value="Iron_ascorbate_oxido_reductase"/>
</dbReference>
<protein>
    <recommendedName>
        <fullName evidence="4">2-oxoglutarate-dependent dioxygenase DAO</fullName>
    </recommendedName>
    <alternativeName>
        <fullName evidence="5">Protein DIOXYGENASE FOR AUXIN OXIDATION</fullName>
    </alternativeName>
</protein>
<sequence>MAGGGPIPVIDLEDFPGQSKKLLEACEEWGCFRIINHKIPDKLMLDMKTVVRSLLDRPIEIKRRNTDVIAGSGYVPPTKGNPLYEALGCYDFGSSGAVEAFCTQMDASPQQREIIKEYSHASYELLMEMARKLGESIGLGFDLAKGWPCLLRLNKYNFTEETVGSTGLQIHTDTGFLTILQQDDCVGGLEVIDKTSGEIVAVDSSPGSLLVNLGDIATAWSNGKFFNVKHRVQCKETKTRVSIVLFLLGPKEPLETPPEFVDSNHPRLYAPIIYEEFRELRLSTGLRAGEALELMCLKPDN</sequence>
<dbReference type="Gene3D" id="2.60.120.330">
    <property type="entry name" value="B-lactam Antibiotic, Isopenicillin N Synthase, Chain"/>
    <property type="match status" value="1"/>
</dbReference>
<dbReference type="InterPro" id="IPR027443">
    <property type="entry name" value="IPNS-like_sf"/>
</dbReference>
<comment type="function">
    <text evidence="3">2-oxoglutarate-dependent dioxygenase essential for auxin catabolism and maintenance of auxin homeostasis in reproductive organs. Catalyzes the irreversible oxidation of indole-3-acetic acid (IAA) to the biologically inactive 2-oxoindole-3-acetic acid (OxIAA).</text>
</comment>
<gene>
    <name evidence="8" type="ORF">BVC80_8331g4</name>
</gene>
<keyword evidence="9" id="KW-1185">Reference proteome</keyword>
<dbReference type="InterPro" id="IPR005123">
    <property type="entry name" value="Oxoglu/Fe-dep_dioxygenase_dom"/>
</dbReference>
<organism evidence="8 9">
    <name type="scientific">Macleaya cordata</name>
    <name type="common">Five-seeded plume-poppy</name>
    <name type="synonym">Bocconia cordata</name>
    <dbReference type="NCBI Taxonomy" id="56857"/>
    <lineage>
        <taxon>Eukaryota</taxon>
        <taxon>Viridiplantae</taxon>
        <taxon>Streptophyta</taxon>
        <taxon>Embryophyta</taxon>
        <taxon>Tracheophyta</taxon>
        <taxon>Spermatophyta</taxon>
        <taxon>Magnoliopsida</taxon>
        <taxon>Ranunculales</taxon>
        <taxon>Papaveraceae</taxon>
        <taxon>Papaveroideae</taxon>
        <taxon>Macleaya</taxon>
    </lineage>
</organism>
<dbReference type="GO" id="GO:0046872">
    <property type="term" value="F:metal ion binding"/>
    <property type="evidence" value="ECO:0007669"/>
    <property type="project" value="UniProtKB-KW"/>
</dbReference>
<evidence type="ECO:0000256" key="3">
    <source>
        <dbReference type="ARBA" id="ARBA00054658"/>
    </source>
</evidence>